<protein>
    <submittedName>
        <fullName evidence="6">Eukaryotic translation initiation factor 2-alpha kinase 3</fullName>
    </submittedName>
</protein>
<dbReference type="PANTHER" id="PTHR11042">
    <property type="entry name" value="EUKARYOTIC TRANSLATION INITIATION FACTOR 2-ALPHA KINASE EIF2-ALPHA KINASE -RELATED"/>
    <property type="match status" value="1"/>
</dbReference>
<dbReference type="Pfam" id="PF00069">
    <property type="entry name" value="Pkinase"/>
    <property type="match status" value="1"/>
</dbReference>
<keyword evidence="6" id="KW-0396">Initiation factor</keyword>
<accession>A0A2S2ND06</accession>
<dbReference type="PROSITE" id="PS50011">
    <property type="entry name" value="PROTEIN_KINASE_DOM"/>
    <property type="match status" value="1"/>
</dbReference>
<dbReference type="InterPro" id="IPR050339">
    <property type="entry name" value="CC_SR_Kinase"/>
</dbReference>
<keyword evidence="6" id="KW-0648">Protein biosynthesis</keyword>
<feature type="domain" description="Protein kinase" evidence="5">
    <location>
        <begin position="1"/>
        <end position="129"/>
    </location>
</feature>
<dbReference type="SUPFAM" id="SSF56112">
    <property type="entry name" value="Protein kinase-like (PK-like)"/>
    <property type="match status" value="1"/>
</dbReference>
<evidence type="ECO:0000256" key="3">
    <source>
        <dbReference type="ARBA" id="ARBA00022777"/>
    </source>
</evidence>
<name>A0A2S2ND06_SCHGA</name>
<organism evidence="6">
    <name type="scientific">Schizaphis graminum</name>
    <name type="common">Green bug aphid</name>
    <dbReference type="NCBI Taxonomy" id="13262"/>
    <lineage>
        <taxon>Eukaryota</taxon>
        <taxon>Metazoa</taxon>
        <taxon>Ecdysozoa</taxon>
        <taxon>Arthropoda</taxon>
        <taxon>Hexapoda</taxon>
        <taxon>Insecta</taxon>
        <taxon>Pterygota</taxon>
        <taxon>Neoptera</taxon>
        <taxon>Paraneoptera</taxon>
        <taxon>Hemiptera</taxon>
        <taxon>Sternorrhyncha</taxon>
        <taxon>Aphidomorpha</taxon>
        <taxon>Aphidoidea</taxon>
        <taxon>Aphididae</taxon>
        <taxon>Aphidini</taxon>
        <taxon>Schizaphis</taxon>
    </lineage>
</organism>
<dbReference type="InterPro" id="IPR000719">
    <property type="entry name" value="Prot_kinase_dom"/>
</dbReference>
<evidence type="ECO:0000256" key="4">
    <source>
        <dbReference type="ARBA" id="ARBA00022840"/>
    </source>
</evidence>
<dbReference type="PANTHER" id="PTHR11042:SF91">
    <property type="entry name" value="EUKARYOTIC TRANSLATION INITIATION FACTOR 2-ALPHA KINASE"/>
    <property type="match status" value="1"/>
</dbReference>
<proteinExistence type="predicted"/>
<dbReference type="GO" id="GO:0003743">
    <property type="term" value="F:translation initiation factor activity"/>
    <property type="evidence" value="ECO:0007669"/>
    <property type="project" value="UniProtKB-KW"/>
</dbReference>
<evidence type="ECO:0000256" key="1">
    <source>
        <dbReference type="ARBA" id="ARBA00022679"/>
    </source>
</evidence>
<dbReference type="EMBL" id="GGMR01002396">
    <property type="protein sequence ID" value="MBY15015.1"/>
    <property type="molecule type" value="Transcribed_RNA"/>
</dbReference>
<keyword evidence="1" id="KW-0808">Transferase</keyword>
<dbReference type="AlphaFoldDB" id="A0A2S2ND06"/>
<evidence type="ECO:0000256" key="2">
    <source>
        <dbReference type="ARBA" id="ARBA00022741"/>
    </source>
</evidence>
<dbReference type="GO" id="GO:0005737">
    <property type="term" value="C:cytoplasm"/>
    <property type="evidence" value="ECO:0007669"/>
    <property type="project" value="TreeGrafter"/>
</dbReference>
<sequence>MIESDEGMTLFDNKKKWLNEQHTDRVGTQLYMSPEQISGKSYNYKVDIYSLGVIFFELLNPFTTEMERYQTLTQLRNYIFPPQFLKTFKNEYDLLCLMLSPDPKLRPTTFGIRARLPLSTPDSNLDPILTYSTYEFELHNRKSSAIKVLKN</sequence>
<dbReference type="InterPro" id="IPR011009">
    <property type="entry name" value="Kinase-like_dom_sf"/>
</dbReference>
<evidence type="ECO:0000259" key="5">
    <source>
        <dbReference type="PROSITE" id="PS50011"/>
    </source>
</evidence>
<keyword evidence="2" id="KW-0547">Nucleotide-binding</keyword>
<reference evidence="6" key="1">
    <citation type="submission" date="2018-04" db="EMBL/GenBank/DDBJ databases">
        <title>Transcriptome of Schizaphis graminum biotype I.</title>
        <authorList>
            <person name="Scully E.D."/>
            <person name="Geib S.M."/>
            <person name="Palmer N.A."/>
            <person name="Koch K."/>
            <person name="Bradshaw J."/>
            <person name="Heng-Moss T."/>
            <person name="Sarath G."/>
        </authorList>
    </citation>
    <scope>NUCLEOTIDE SEQUENCE</scope>
</reference>
<keyword evidence="4" id="KW-0067">ATP-binding</keyword>
<evidence type="ECO:0000313" key="6">
    <source>
        <dbReference type="EMBL" id="MBY15015.1"/>
    </source>
</evidence>
<dbReference type="GO" id="GO:0004694">
    <property type="term" value="F:eukaryotic translation initiation factor 2alpha kinase activity"/>
    <property type="evidence" value="ECO:0007669"/>
    <property type="project" value="TreeGrafter"/>
</dbReference>
<gene>
    <name evidence="6" type="primary">EIF2AK3</name>
    <name evidence="6" type="ORF">g.66275</name>
</gene>
<keyword evidence="3 6" id="KW-0418">Kinase</keyword>
<dbReference type="GO" id="GO:0005524">
    <property type="term" value="F:ATP binding"/>
    <property type="evidence" value="ECO:0007669"/>
    <property type="project" value="UniProtKB-KW"/>
</dbReference>
<dbReference type="Gene3D" id="1.10.510.10">
    <property type="entry name" value="Transferase(Phosphotransferase) domain 1"/>
    <property type="match status" value="1"/>
</dbReference>
<dbReference type="GO" id="GO:0005634">
    <property type="term" value="C:nucleus"/>
    <property type="evidence" value="ECO:0007669"/>
    <property type="project" value="TreeGrafter"/>
</dbReference>